<protein>
    <submittedName>
        <fullName evidence="1">Uncharacterized protein</fullName>
    </submittedName>
</protein>
<evidence type="ECO:0000313" key="1">
    <source>
        <dbReference type="EMBL" id="CAE0754399.1"/>
    </source>
</evidence>
<dbReference type="EMBL" id="HBIZ01011672">
    <property type="protein sequence ID" value="CAE0754399.1"/>
    <property type="molecule type" value="Transcribed_RNA"/>
</dbReference>
<sequence length="435" mass="46763">MQAIDFVREACKPHEAKAVALAARDLDLPEATSGNQTDSPYGDWAAWTRAMLRTASAVASETPSGFDSFHVLIDTMATLPDAWLGPNELHAHAPAATLLPRTADPTTSRWTNGSLDTGVCLPLYHARTSLAESGANASEQPTAVSRGLHAGWSFGALVSGFSTESNGRSARLSLPSDPPLELTVGASSADLGWLASPSMVRHDRRWAKLAECMPGRGRVDKLAVGLPRLSETPQIRVWDGSIVDKNGLAAAVARMQAECAASSANGLDCSNGLYAIVLDHDPGSAKEGPLRYKFAIPRRSFTTNGSRHDLYPYQVGDLMAIYANSAPAPAAQVFREPYPPPSEWTPWLHTAANSEYSGVYWRGALTTVDNPWYGVSAGTRVQLLVLKPNLELPTFDKPSAMPYLYQQHYGPTAAAIADAAAPIIKNFLLESRREI</sequence>
<name>A0A7S4EVD5_CHRCT</name>
<gene>
    <name evidence="1" type="ORF">PCAR00345_LOCUS6986</name>
</gene>
<proteinExistence type="predicted"/>
<accession>A0A7S4EVD5</accession>
<reference evidence="1" key="1">
    <citation type="submission" date="2021-01" db="EMBL/GenBank/DDBJ databases">
        <authorList>
            <person name="Corre E."/>
            <person name="Pelletier E."/>
            <person name="Niang G."/>
            <person name="Scheremetjew M."/>
            <person name="Finn R."/>
            <person name="Kale V."/>
            <person name="Holt S."/>
            <person name="Cochrane G."/>
            <person name="Meng A."/>
            <person name="Brown T."/>
            <person name="Cohen L."/>
        </authorList>
    </citation>
    <scope>NUCLEOTIDE SEQUENCE</scope>
    <source>
        <strain evidence="1">CCMP645</strain>
    </source>
</reference>
<organism evidence="1">
    <name type="scientific">Chrysotila carterae</name>
    <name type="common">Marine alga</name>
    <name type="synonym">Syracosphaera carterae</name>
    <dbReference type="NCBI Taxonomy" id="13221"/>
    <lineage>
        <taxon>Eukaryota</taxon>
        <taxon>Haptista</taxon>
        <taxon>Haptophyta</taxon>
        <taxon>Prymnesiophyceae</taxon>
        <taxon>Isochrysidales</taxon>
        <taxon>Isochrysidaceae</taxon>
        <taxon>Chrysotila</taxon>
    </lineage>
</organism>
<dbReference type="AlphaFoldDB" id="A0A7S4EVD5"/>